<accession>A0AAV0DLA1</accession>
<evidence type="ECO:0000313" key="2">
    <source>
        <dbReference type="EMBL" id="CAH9102293.1"/>
    </source>
</evidence>
<reference evidence="2" key="1">
    <citation type="submission" date="2022-07" db="EMBL/GenBank/DDBJ databases">
        <authorList>
            <person name="Macas J."/>
            <person name="Novak P."/>
            <person name="Neumann P."/>
        </authorList>
    </citation>
    <scope>NUCLEOTIDE SEQUENCE</scope>
</reference>
<evidence type="ECO:0000256" key="1">
    <source>
        <dbReference type="SAM" id="Phobius"/>
    </source>
</evidence>
<dbReference type="AlphaFoldDB" id="A0AAV0DLA1"/>
<evidence type="ECO:0000313" key="3">
    <source>
        <dbReference type="Proteomes" id="UP001152523"/>
    </source>
</evidence>
<feature type="transmembrane region" description="Helical" evidence="1">
    <location>
        <begin position="111"/>
        <end position="129"/>
    </location>
</feature>
<dbReference type="Proteomes" id="UP001152523">
    <property type="component" value="Unassembled WGS sequence"/>
</dbReference>
<organism evidence="2 3">
    <name type="scientific">Cuscuta epithymum</name>
    <dbReference type="NCBI Taxonomy" id="186058"/>
    <lineage>
        <taxon>Eukaryota</taxon>
        <taxon>Viridiplantae</taxon>
        <taxon>Streptophyta</taxon>
        <taxon>Embryophyta</taxon>
        <taxon>Tracheophyta</taxon>
        <taxon>Spermatophyta</taxon>
        <taxon>Magnoliopsida</taxon>
        <taxon>eudicotyledons</taxon>
        <taxon>Gunneridae</taxon>
        <taxon>Pentapetalae</taxon>
        <taxon>asterids</taxon>
        <taxon>lamiids</taxon>
        <taxon>Solanales</taxon>
        <taxon>Convolvulaceae</taxon>
        <taxon>Cuscuteae</taxon>
        <taxon>Cuscuta</taxon>
        <taxon>Cuscuta subgen. Cuscuta</taxon>
    </lineage>
</organism>
<dbReference type="EMBL" id="CAMAPF010000114">
    <property type="protein sequence ID" value="CAH9102293.1"/>
    <property type="molecule type" value="Genomic_DNA"/>
</dbReference>
<keyword evidence="3" id="KW-1185">Reference proteome</keyword>
<keyword evidence="1" id="KW-0472">Membrane</keyword>
<gene>
    <name evidence="2" type="ORF">CEPIT_LOCUS15975</name>
</gene>
<proteinExistence type="predicted"/>
<comment type="caution">
    <text evidence="2">The sequence shown here is derived from an EMBL/GenBank/DDBJ whole genome shotgun (WGS) entry which is preliminary data.</text>
</comment>
<feature type="transmembrane region" description="Helical" evidence="1">
    <location>
        <begin position="141"/>
        <end position="161"/>
    </location>
</feature>
<sequence length="164" mass="19812">MLAFSKRNMPYFWHFPKKWKFVGKYDIFFNGRRWWCREAVLPPPVTGVKKCQKNYECHIFGKSQKDSSWQNENVGILIEKYAIFVEFKKKWHFLHRSEVVVQGGSTGGGKGIHIFFKFFFGVLLFFINFKKNIKKKISYFLFYKNFINFFIIFLRIIEIFSNLL</sequence>
<keyword evidence="1" id="KW-1133">Transmembrane helix</keyword>
<name>A0AAV0DLA1_9ASTE</name>
<keyword evidence="1" id="KW-0812">Transmembrane</keyword>
<protein>
    <submittedName>
        <fullName evidence="2">Uncharacterized protein</fullName>
    </submittedName>
</protein>